<dbReference type="PANTHER" id="PTHR19325:SF575">
    <property type="entry name" value="LOCOMOTION-RELATED PROTEIN HIKARU GENKI"/>
    <property type="match status" value="1"/>
</dbReference>
<feature type="domain" description="Sushi" evidence="9">
    <location>
        <begin position="434"/>
        <end position="491"/>
    </location>
</feature>
<evidence type="ECO:0000256" key="1">
    <source>
        <dbReference type="ARBA" id="ARBA00022659"/>
    </source>
</evidence>
<evidence type="ECO:0000256" key="8">
    <source>
        <dbReference type="SAM" id="MobiDB-lite"/>
    </source>
</evidence>
<dbReference type="SMART" id="SM00607">
    <property type="entry name" value="FTP"/>
    <property type="match status" value="1"/>
</dbReference>
<reference evidence="10" key="1">
    <citation type="journal article" date="2019" name="bioRxiv">
        <title>The Genome of the Zebra Mussel, Dreissena polymorpha: A Resource for Invasive Species Research.</title>
        <authorList>
            <person name="McCartney M.A."/>
            <person name="Auch B."/>
            <person name="Kono T."/>
            <person name="Mallez S."/>
            <person name="Zhang Y."/>
            <person name="Obille A."/>
            <person name="Becker A."/>
            <person name="Abrahante J.E."/>
            <person name="Garbe J."/>
            <person name="Badalamenti J.P."/>
            <person name="Herman A."/>
            <person name="Mangelson H."/>
            <person name="Liachko I."/>
            <person name="Sullivan S."/>
            <person name="Sone E.D."/>
            <person name="Koren S."/>
            <person name="Silverstein K.A.T."/>
            <person name="Beckman K.B."/>
            <person name="Gohl D.M."/>
        </authorList>
    </citation>
    <scope>NUCLEOTIDE SEQUENCE</scope>
    <source>
        <strain evidence="10">Duluth1</strain>
        <tissue evidence="10">Whole animal</tissue>
    </source>
</reference>
<keyword evidence="1 7" id="KW-0768">Sushi</keyword>
<feature type="domain" description="Sushi" evidence="9">
    <location>
        <begin position="1157"/>
        <end position="1216"/>
    </location>
</feature>
<feature type="domain" description="Sushi" evidence="9">
    <location>
        <begin position="1339"/>
        <end position="1400"/>
    </location>
</feature>
<dbReference type="Pfam" id="PF22633">
    <property type="entry name" value="F5_F8_type_C_2"/>
    <property type="match status" value="1"/>
</dbReference>
<dbReference type="PROSITE" id="PS50923">
    <property type="entry name" value="SUSHI"/>
    <property type="match status" value="28"/>
</dbReference>
<feature type="domain" description="Sushi" evidence="9">
    <location>
        <begin position="1583"/>
        <end position="1644"/>
    </location>
</feature>
<proteinExistence type="predicted"/>
<feature type="domain" description="Sushi" evidence="9">
    <location>
        <begin position="913"/>
        <end position="972"/>
    </location>
</feature>
<organism evidence="10 11">
    <name type="scientific">Dreissena polymorpha</name>
    <name type="common">Zebra mussel</name>
    <name type="synonym">Mytilus polymorpha</name>
    <dbReference type="NCBI Taxonomy" id="45954"/>
    <lineage>
        <taxon>Eukaryota</taxon>
        <taxon>Metazoa</taxon>
        <taxon>Spiralia</taxon>
        <taxon>Lophotrochozoa</taxon>
        <taxon>Mollusca</taxon>
        <taxon>Bivalvia</taxon>
        <taxon>Autobranchia</taxon>
        <taxon>Heteroconchia</taxon>
        <taxon>Euheterodonta</taxon>
        <taxon>Imparidentia</taxon>
        <taxon>Neoheterodontei</taxon>
        <taxon>Myida</taxon>
        <taxon>Dreissenoidea</taxon>
        <taxon>Dreissenidae</taxon>
        <taxon>Dreissena</taxon>
    </lineage>
</organism>
<evidence type="ECO:0000313" key="11">
    <source>
        <dbReference type="Proteomes" id="UP000828390"/>
    </source>
</evidence>
<keyword evidence="11" id="KW-1185">Reference proteome</keyword>
<feature type="domain" description="Sushi" evidence="9">
    <location>
        <begin position="672"/>
        <end position="730"/>
    </location>
</feature>
<dbReference type="PANTHER" id="PTHR19325">
    <property type="entry name" value="COMPLEMENT COMPONENT-RELATED SUSHI DOMAIN-CONTAINING"/>
    <property type="match status" value="1"/>
</dbReference>
<dbReference type="SUPFAM" id="SSF49785">
    <property type="entry name" value="Galactose-binding domain-like"/>
    <property type="match status" value="1"/>
</dbReference>
<dbReference type="InterPro" id="IPR035976">
    <property type="entry name" value="Sushi/SCR/CCP_sf"/>
</dbReference>
<feature type="domain" description="Sushi" evidence="9">
    <location>
        <begin position="1279"/>
        <end position="1338"/>
    </location>
</feature>
<feature type="region of interest" description="Disordered" evidence="8">
    <location>
        <begin position="1882"/>
        <end position="1901"/>
    </location>
</feature>
<feature type="domain" description="Sushi" evidence="9">
    <location>
        <begin position="973"/>
        <end position="1034"/>
    </location>
</feature>
<keyword evidence="5 7" id="KW-1015">Disulfide bond</keyword>
<feature type="domain" description="Sushi" evidence="9">
    <location>
        <begin position="1645"/>
        <end position="1704"/>
    </location>
</feature>
<dbReference type="Pfam" id="PF00084">
    <property type="entry name" value="Sushi"/>
    <property type="match status" value="27"/>
</dbReference>
<evidence type="ECO:0000256" key="3">
    <source>
        <dbReference type="ARBA" id="ARBA00022737"/>
    </source>
</evidence>
<feature type="domain" description="Sushi" evidence="9">
    <location>
        <begin position="58"/>
        <end position="116"/>
    </location>
</feature>
<comment type="caution">
    <text evidence="10">The sequence shown here is derived from an EMBL/GenBank/DDBJ whole genome shotgun (WGS) entry which is preliminary data.</text>
</comment>
<dbReference type="InterPro" id="IPR050350">
    <property type="entry name" value="Compl-Cell_Adhes-Reg"/>
</dbReference>
<evidence type="ECO:0000256" key="4">
    <source>
        <dbReference type="ARBA" id="ARBA00022837"/>
    </source>
</evidence>
<feature type="domain" description="Sushi" evidence="9">
    <location>
        <begin position="1523"/>
        <end position="1582"/>
    </location>
</feature>
<feature type="domain" description="Sushi" evidence="9">
    <location>
        <begin position="492"/>
        <end position="549"/>
    </location>
</feature>
<feature type="domain" description="Sushi" evidence="9">
    <location>
        <begin position="791"/>
        <end position="852"/>
    </location>
</feature>
<gene>
    <name evidence="10" type="ORF">DPMN_075391</name>
</gene>
<keyword evidence="4" id="KW-0106">Calcium</keyword>
<dbReference type="SMART" id="SM00032">
    <property type="entry name" value="CCP"/>
    <property type="match status" value="28"/>
</dbReference>
<feature type="domain" description="Sushi" evidence="9">
    <location>
        <begin position="550"/>
        <end position="613"/>
    </location>
</feature>
<feature type="domain" description="Sushi" evidence="9">
    <location>
        <begin position="1"/>
        <end position="57"/>
    </location>
</feature>
<feature type="non-terminal residue" evidence="10">
    <location>
        <position position="1901"/>
    </location>
</feature>
<reference evidence="10" key="2">
    <citation type="submission" date="2020-11" db="EMBL/GenBank/DDBJ databases">
        <authorList>
            <person name="McCartney M.A."/>
            <person name="Auch B."/>
            <person name="Kono T."/>
            <person name="Mallez S."/>
            <person name="Becker A."/>
            <person name="Gohl D.M."/>
            <person name="Silverstein K.A.T."/>
            <person name="Koren S."/>
            <person name="Bechman K.B."/>
            <person name="Herman A."/>
            <person name="Abrahante J.E."/>
            <person name="Garbe J."/>
        </authorList>
    </citation>
    <scope>NUCLEOTIDE SEQUENCE</scope>
    <source>
        <strain evidence="10">Duluth1</strain>
        <tissue evidence="10">Whole animal</tissue>
    </source>
</reference>
<keyword evidence="3" id="KW-0677">Repeat</keyword>
<feature type="disulfide bond" evidence="7">
    <location>
        <begin position="87"/>
        <end position="114"/>
    </location>
</feature>
<feature type="domain" description="Sushi" evidence="9">
    <location>
        <begin position="1217"/>
        <end position="1278"/>
    </location>
</feature>
<dbReference type="GO" id="GO:0046872">
    <property type="term" value="F:metal ion binding"/>
    <property type="evidence" value="ECO:0007669"/>
    <property type="project" value="UniProtKB-KW"/>
</dbReference>
<feature type="domain" description="Sushi" evidence="9">
    <location>
        <begin position="176"/>
        <end position="233"/>
    </location>
</feature>
<evidence type="ECO:0000256" key="6">
    <source>
        <dbReference type="ARBA" id="ARBA00023180"/>
    </source>
</evidence>
<sequence length="1901" mass="204674">CGPLTIENGGVTFSNNATTYNETATYTCATGYYLTGDAVRTCDTSGIWSMSAPTCVIYDCGNPSEPENGLVNYAEGTTYNQSAAYSCIPGYEMNGIMLRVCQADGSWKGTSPTCQLRDCGNLTVNNGVVTFSNGATTYNATATYTCYTGYLLNGEAVRTCEASGSWSSPAPTCVIRDCGVLQEPVNGTVQVGLTTFGSWATYVCNPGLYLLGNQYRQCDQTGNWTGTESVCLGRGLLNFAVGKVTSLSLLAPHTGSVAVDGDTSYDNLTCFTTNMDGGVWWQVDIGTVIQVHTVTIYYKVECCGDTALTIAVLMGQTQAEVSLKGSHGLHYNYTSFTFYANDTTLAQFVRLQSAGQLGQLAVCEVKVYGKEIDCGPYHSNVVNMSISANRTVYGSIVEYTCLTGHMISRGVNSFTALCTIDATWNGTAPNCRQTDCGPLSHPNNGRVFVPSRNYQAISSYTCNRGYWLNGTNVRTCHSIGLWDGEAPRCVLIDCGSLTAPANGVVTGNSVYNSTAVYTCDVGFEIVSGDATRICLEEAAWTGIEPNCSRKDCGTVNTQLTNGKPVTQTGTKYEDTILYECTLGYMLSRGVVSRLLYCSSNGIWNGTAPTRCVQADCGPLSSPSNGRVAVPRTVYQSPASFTCNPGYDLIGSNVRHCAADGIWSNSTPVCQIKDCGRASNISNGSVNDTATTFGALVVYTCNTGYRINGTAASIRCGTEGHWDGEIPTCVLYDCGTIDSPPNGVVNQSEGTLYNATIHISCLRGFYRSPDQPSRTCAHGGNWSGFPVSCLIRDCGLPASVANSVYRLTAENKTTYGSHVNYSCVTGYFQSGGVSQLECNAEGQWTGNRFNCTIYDCGVPPTHNHTQVNVTSSIYGSTVFYSCMTGYNRTYRGNSTLTCNATGHWDGTVDPCLLVDCGTIDSPPNGVVNQSEGTLYNATIHISCLRGFYRSPDQPSRTCAHGGNWSGFPVSCLIRDCGLPASVANSVYRLTAENRTTYGSHVNYSCVTGYIQSDGVSQLECNAEGQWTGNRFNCTIYDCGVPPTHNHTQVNVTSSIYGSTVSYSCMTGYNRTYRGNSTLTCNATGHWDGTVDPCLLVDCGLPASVANSLYRLDGENITTYLSLANYSCVTGYYQSGGVSQLECNMEGQWTGNRINCTIYDCGVPPTHSHTQVNITMSTYGSKVSYSCMTGYNRTSRGNSAMTCNSTGHWDGKVDPCLLVDCGLPTSVANSVYRLNEENRTTYGSHVNYSCVMGYYQSGGVSQLECNTEGQWTGNHINCTIYDCGGPPNHSNAQVNMTRSTYGSTVSYNCMTGYNRTSKGNAALTCNATGHWDGTVDPCVPVDCGLPASVANSVYRLDGENRTTYLSLVNYRCVTGYYQSGGVPQLECNTEGQWTGNRVNCTIYECRVPPIHSHAQTNMTRSTYGSTVSYSCMTGYNRTSRGNSALTCNATGHWDGTVDPCLLVDCGMPVSVANSVYRLNAENRTTYGSLVNYSCEMGYYQTGGVSQLECNTEGQWTGNRINCTIYDCGVPPIHSHAQVNMTRSTYGSTVPYSCMTGYNRTSRGNSALTCNATGHWDGTVDPCLLVDCGLPASVVNSVYKLNDQNRTAYGSHVNYSCVMGYYQSGGVSQLECNNEGQWKGNRINCTIYDCGVPPTFNHAQVNMTRSTHGSTVSYSCMTGYNRTSRGNSSMTCNATGHWDGTVDPCLPVDCGIPPTHNHTQVNMTRSTYGSTVSFSCMTGYKRTSRVNSAMTCNATGHWDGTVDSCLLVDCGAPPNNTHAQVNMTRSTYGSTVSYSCMTGYNRTSRGNFVMTCNATGNWDGIVDPCLPVDEPSAEDKYPVTVHTRDDKLQHQSLGSGQDGGRTARIAVSRSTSDHMANPIRRSLHEGIGQGHRPMSDYMASAINR</sequence>
<feature type="domain" description="Sushi" evidence="9">
    <location>
        <begin position="731"/>
        <end position="790"/>
    </location>
</feature>
<dbReference type="EMBL" id="JAIWYP010000015">
    <property type="protein sequence ID" value="KAH3700415.1"/>
    <property type="molecule type" value="Genomic_DNA"/>
</dbReference>
<dbReference type="Gene3D" id="2.10.70.10">
    <property type="entry name" value="Complement Module, domain 1"/>
    <property type="match status" value="28"/>
</dbReference>
<accession>A0A9D3YKA1</accession>
<feature type="disulfide bond" evidence="7">
    <location>
        <begin position="204"/>
        <end position="231"/>
    </location>
</feature>
<feature type="domain" description="Sushi" evidence="9">
    <location>
        <begin position="1461"/>
        <end position="1522"/>
    </location>
</feature>
<dbReference type="InterPro" id="IPR008979">
    <property type="entry name" value="Galactose-bd-like_sf"/>
</dbReference>
<feature type="domain" description="Sushi" evidence="9">
    <location>
        <begin position="1401"/>
        <end position="1460"/>
    </location>
</feature>
<comment type="caution">
    <text evidence="7">Lacks conserved residue(s) required for the propagation of feature annotation.</text>
</comment>
<feature type="disulfide bond" evidence="7">
    <location>
        <begin position="28"/>
        <end position="55"/>
    </location>
</feature>
<evidence type="ECO:0000256" key="7">
    <source>
        <dbReference type="PROSITE-ProRule" id="PRU00302"/>
    </source>
</evidence>
<dbReference type="Gene3D" id="2.60.120.260">
    <property type="entry name" value="Galactose-binding domain-like"/>
    <property type="match status" value="1"/>
</dbReference>
<evidence type="ECO:0000313" key="10">
    <source>
        <dbReference type="EMBL" id="KAH3700415.1"/>
    </source>
</evidence>
<dbReference type="InterPro" id="IPR006585">
    <property type="entry name" value="FTP1"/>
</dbReference>
<dbReference type="InterPro" id="IPR000436">
    <property type="entry name" value="Sushi_SCR_CCP_dom"/>
</dbReference>
<feature type="domain" description="Sushi" evidence="9">
    <location>
        <begin position="1765"/>
        <end position="1824"/>
    </location>
</feature>
<evidence type="ECO:0000256" key="2">
    <source>
        <dbReference type="ARBA" id="ARBA00022723"/>
    </source>
</evidence>
<dbReference type="Proteomes" id="UP000828390">
    <property type="component" value="Unassembled WGS sequence"/>
</dbReference>
<feature type="domain" description="Sushi" evidence="9">
    <location>
        <begin position="614"/>
        <end position="671"/>
    </location>
</feature>
<feature type="domain" description="Sushi" evidence="9">
    <location>
        <begin position="1705"/>
        <end position="1764"/>
    </location>
</feature>
<evidence type="ECO:0000256" key="5">
    <source>
        <dbReference type="ARBA" id="ARBA00023157"/>
    </source>
</evidence>
<keyword evidence="6" id="KW-0325">Glycoprotein</keyword>
<feature type="domain" description="Sushi" evidence="9">
    <location>
        <begin position="1035"/>
        <end position="1094"/>
    </location>
</feature>
<feature type="domain" description="Sushi" evidence="9">
    <location>
        <begin position="853"/>
        <end position="912"/>
    </location>
</feature>
<feature type="disulfide bond" evidence="7">
    <location>
        <begin position="642"/>
        <end position="669"/>
    </location>
</feature>
<name>A0A9D3YKA1_DREPO</name>
<evidence type="ECO:0000259" key="9">
    <source>
        <dbReference type="PROSITE" id="PS50923"/>
    </source>
</evidence>
<protein>
    <recommendedName>
        <fullName evidence="9">Sushi domain-containing protein</fullName>
    </recommendedName>
</protein>
<feature type="disulfide bond" evidence="7">
    <location>
        <begin position="146"/>
        <end position="173"/>
    </location>
</feature>
<keyword evidence="2" id="KW-0479">Metal-binding</keyword>
<feature type="domain" description="Sushi" evidence="9">
    <location>
        <begin position="1095"/>
        <end position="1156"/>
    </location>
</feature>
<dbReference type="CDD" id="cd00033">
    <property type="entry name" value="CCP"/>
    <property type="match status" value="25"/>
</dbReference>
<feature type="disulfide bond" evidence="7">
    <location>
        <begin position="462"/>
        <end position="489"/>
    </location>
</feature>
<feature type="domain" description="Sushi" evidence="9">
    <location>
        <begin position="117"/>
        <end position="175"/>
    </location>
</feature>
<feature type="domain" description="Sushi" evidence="9">
    <location>
        <begin position="372"/>
        <end position="433"/>
    </location>
</feature>
<dbReference type="SUPFAM" id="SSF57535">
    <property type="entry name" value="Complement control module/SCR domain"/>
    <property type="match status" value="28"/>
</dbReference>